<name>A0A4P7W2U6_9BACT</name>
<dbReference type="InterPro" id="IPR036737">
    <property type="entry name" value="OmpA-like_sf"/>
</dbReference>
<feature type="compositionally biased region" description="Low complexity" evidence="1">
    <location>
        <begin position="308"/>
        <end position="317"/>
    </location>
</feature>
<dbReference type="Pfam" id="PF12984">
    <property type="entry name" value="DUF3868"/>
    <property type="match status" value="1"/>
</dbReference>
<accession>A0A4P7W2U6</accession>
<proteinExistence type="predicted"/>
<feature type="chain" id="PRO_5020347120" evidence="2">
    <location>
        <begin position="19"/>
        <end position="441"/>
    </location>
</feature>
<dbReference type="KEGG" id="ddb:E7747_08445"/>
<protein>
    <submittedName>
        <fullName evidence="4">DUF3868 domain-containing protein</fullName>
    </submittedName>
</protein>
<evidence type="ECO:0000313" key="5">
    <source>
        <dbReference type="Proteomes" id="UP000297149"/>
    </source>
</evidence>
<evidence type="ECO:0000256" key="2">
    <source>
        <dbReference type="SAM" id="SignalP"/>
    </source>
</evidence>
<dbReference type="InterPro" id="IPR024480">
    <property type="entry name" value="DUF3868"/>
</dbReference>
<reference evidence="5" key="1">
    <citation type="submission" date="2019-02" db="EMBL/GenBank/DDBJ databases">
        <title>Isolation and identification of novel species under the genus Muribaculum.</title>
        <authorList>
            <person name="Miyake S."/>
            <person name="Ding Y."/>
            <person name="Low A."/>
            <person name="Soh M."/>
            <person name="Seedorf H."/>
        </authorList>
    </citation>
    <scope>NUCLEOTIDE SEQUENCE [LARGE SCALE GENOMIC DNA]</scope>
    <source>
        <strain evidence="5">H5</strain>
    </source>
</reference>
<feature type="compositionally biased region" description="Basic residues" evidence="1">
    <location>
        <begin position="343"/>
        <end position="352"/>
    </location>
</feature>
<dbReference type="Proteomes" id="UP000297149">
    <property type="component" value="Chromosome"/>
</dbReference>
<gene>
    <name evidence="4" type="ORF">E7747_08445</name>
</gene>
<evidence type="ECO:0000256" key="1">
    <source>
        <dbReference type="SAM" id="MobiDB-lite"/>
    </source>
</evidence>
<dbReference type="Gene3D" id="3.30.1330.60">
    <property type="entry name" value="OmpA-like domain"/>
    <property type="match status" value="1"/>
</dbReference>
<dbReference type="RefSeq" id="WP_136415372.1">
    <property type="nucleotide sequence ID" value="NZ_CP039396.1"/>
</dbReference>
<dbReference type="SUPFAM" id="SSF103088">
    <property type="entry name" value="OmpA-like"/>
    <property type="match status" value="1"/>
</dbReference>
<organism evidence="4 5">
    <name type="scientific">Duncaniella dubosii</name>
    <dbReference type="NCBI Taxonomy" id="2518971"/>
    <lineage>
        <taxon>Bacteria</taxon>
        <taxon>Pseudomonadati</taxon>
        <taxon>Bacteroidota</taxon>
        <taxon>Bacteroidia</taxon>
        <taxon>Bacteroidales</taxon>
        <taxon>Muribaculaceae</taxon>
        <taxon>Duncaniella</taxon>
    </lineage>
</organism>
<evidence type="ECO:0000313" key="4">
    <source>
        <dbReference type="EMBL" id="QCD42306.1"/>
    </source>
</evidence>
<feature type="compositionally biased region" description="Low complexity" evidence="1">
    <location>
        <begin position="288"/>
        <end position="299"/>
    </location>
</feature>
<dbReference type="AlphaFoldDB" id="A0A4P7W2U6"/>
<keyword evidence="2" id="KW-0732">Signal</keyword>
<feature type="domain" description="DUF3868" evidence="3">
    <location>
        <begin position="7"/>
        <end position="87"/>
    </location>
</feature>
<feature type="region of interest" description="Disordered" evidence="1">
    <location>
        <begin position="276"/>
        <end position="357"/>
    </location>
</feature>
<feature type="signal peptide" evidence="2">
    <location>
        <begin position="1"/>
        <end position="18"/>
    </location>
</feature>
<evidence type="ECO:0000259" key="3">
    <source>
        <dbReference type="Pfam" id="PF12984"/>
    </source>
</evidence>
<keyword evidence="5" id="KW-1185">Reference proteome</keyword>
<sequence length="441" mass="48556">MRTIHTLLMAMATVSATAATQSVTVSDVNVERSASSLVVTMNLDATAMKLKSDREIKYIPVITNGTERRELPEVIIAGRNRYIQNQRHDTPEAPAILSRAGHTVSYSTIIPYEQWMEESRLVLVEDECDCGVLTLSSGQTSELASIDFVERVFAPQFVMVTPPAELEKTRSAKGSAYVDFPVNRTEISPTYRRNPEELAKIRSTIDVVANDPDSRITSVSIVGFASPEGSYANNERLAKGRSASLAEYVRGLYSFDADMMHTSWVAENWKDSATTWRHAASPTPQPSSPSSTTHLSLPTCANGGSNPSSRRTTHSSSKTYIPDSDVQTTPSTTWSAPSSQSKKSVRSWRPHPRSSASTKSMSWLTFLSLTPTPIARRLSLLSVCIPTTPLQISTWLPLHSVATSSMQQRAIWQRPETPLVPHMRVVSSLQSRATMPLPTPY</sequence>
<feature type="compositionally biased region" description="Low complexity" evidence="1">
    <location>
        <begin position="327"/>
        <end position="341"/>
    </location>
</feature>
<dbReference type="EMBL" id="CP039396">
    <property type="protein sequence ID" value="QCD42306.1"/>
    <property type="molecule type" value="Genomic_DNA"/>
</dbReference>